<evidence type="ECO:0000313" key="2">
    <source>
        <dbReference type="Proteomes" id="UP000001695"/>
    </source>
</evidence>
<gene>
    <name evidence="1" type="ordered locus">Bind_1546</name>
</gene>
<protein>
    <submittedName>
        <fullName evidence="1">Uncharacterized protein</fullName>
    </submittedName>
</protein>
<reference evidence="2" key="1">
    <citation type="submission" date="2008-03" db="EMBL/GenBank/DDBJ databases">
        <title>Complete sequence of chromosome of Beijerinckia indica subsp. indica ATCC 9039.</title>
        <authorList>
            <consortium name="US DOE Joint Genome Institute"/>
            <person name="Copeland A."/>
            <person name="Lucas S."/>
            <person name="Lapidus A."/>
            <person name="Glavina del Rio T."/>
            <person name="Dalin E."/>
            <person name="Tice H."/>
            <person name="Bruce D."/>
            <person name="Goodwin L."/>
            <person name="Pitluck S."/>
            <person name="LaButti K."/>
            <person name="Schmutz J."/>
            <person name="Larimer F."/>
            <person name="Land M."/>
            <person name="Hauser L."/>
            <person name="Kyrpides N."/>
            <person name="Mikhailova N."/>
            <person name="Dunfield P.F."/>
            <person name="Dedysh S.N."/>
            <person name="Liesack W."/>
            <person name="Saw J.H."/>
            <person name="Alam M."/>
            <person name="Chen Y."/>
            <person name="Murrell J.C."/>
            <person name="Richardson P."/>
        </authorList>
    </citation>
    <scope>NUCLEOTIDE SEQUENCE [LARGE SCALE GENOMIC DNA]</scope>
    <source>
        <strain evidence="2">ATCC 9039 / DSM 1715 / NCIMB 8712</strain>
    </source>
</reference>
<name>B2IB95_BEII9</name>
<dbReference type="Proteomes" id="UP000001695">
    <property type="component" value="Chromosome"/>
</dbReference>
<reference evidence="1 2" key="2">
    <citation type="journal article" date="2010" name="J. Bacteriol.">
        <title>Complete genome sequence of Beijerinckia indica subsp. indica.</title>
        <authorList>
            <person name="Tamas I."/>
            <person name="Dedysh S.N."/>
            <person name="Liesack W."/>
            <person name="Stott M.B."/>
            <person name="Alam M."/>
            <person name="Murrell J.C."/>
            <person name="Dunfield P.F."/>
        </authorList>
    </citation>
    <scope>NUCLEOTIDE SEQUENCE [LARGE SCALE GENOMIC DNA]</scope>
    <source>
        <strain evidence="2">ATCC 9039 / DSM 1715 / NCIMB 8712</strain>
    </source>
</reference>
<dbReference type="STRING" id="395963.Bind_1546"/>
<dbReference type="eggNOG" id="ENOG5033DUS">
    <property type="taxonomic scope" value="Bacteria"/>
</dbReference>
<dbReference type="HOGENOM" id="CLU_166620_0_0_5"/>
<dbReference type="EMBL" id="CP001016">
    <property type="protein sequence ID" value="ACB95179.1"/>
    <property type="molecule type" value="Genomic_DNA"/>
</dbReference>
<accession>B2IB95</accession>
<dbReference type="AlphaFoldDB" id="B2IB95"/>
<evidence type="ECO:0000313" key="1">
    <source>
        <dbReference type="EMBL" id="ACB95179.1"/>
    </source>
</evidence>
<keyword evidence="2" id="KW-1185">Reference proteome</keyword>
<sequence>MQLYSHLGKVKDNVRIEAIMTKTAVNVQRRARVRRVKFGDVVITAPAPQRALIKANIAQSTKALARAAKRLSKPGVVIRAKKGIPLFSLDSEDPDVVIRTLDGKTERGQLVDGIFQAIA</sequence>
<proteinExistence type="predicted"/>
<organism evidence="1 2">
    <name type="scientific">Beijerinckia indica subsp. indica (strain ATCC 9039 / DSM 1715 / NCIMB 8712)</name>
    <dbReference type="NCBI Taxonomy" id="395963"/>
    <lineage>
        <taxon>Bacteria</taxon>
        <taxon>Pseudomonadati</taxon>
        <taxon>Pseudomonadota</taxon>
        <taxon>Alphaproteobacteria</taxon>
        <taxon>Hyphomicrobiales</taxon>
        <taxon>Beijerinckiaceae</taxon>
        <taxon>Beijerinckia</taxon>
    </lineage>
</organism>
<dbReference type="KEGG" id="bid:Bind_1546"/>